<keyword evidence="1" id="KW-1133">Transmembrane helix</keyword>
<evidence type="ECO:0000256" key="1">
    <source>
        <dbReference type="SAM" id="Phobius"/>
    </source>
</evidence>
<feature type="transmembrane region" description="Helical" evidence="1">
    <location>
        <begin position="271"/>
        <end position="291"/>
    </location>
</feature>
<evidence type="ECO:0000313" key="3">
    <source>
        <dbReference type="Proteomes" id="UP001165060"/>
    </source>
</evidence>
<organism evidence="2 3">
    <name type="scientific">Tetraparma gracilis</name>
    <dbReference type="NCBI Taxonomy" id="2962635"/>
    <lineage>
        <taxon>Eukaryota</taxon>
        <taxon>Sar</taxon>
        <taxon>Stramenopiles</taxon>
        <taxon>Ochrophyta</taxon>
        <taxon>Bolidophyceae</taxon>
        <taxon>Parmales</taxon>
        <taxon>Triparmaceae</taxon>
        <taxon>Tetraparma</taxon>
    </lineage>
</organism>
<sequence length="292" mass="32781">MDITGSNHISRNDIVNAAFVLIALYPTPNELDELVAFVGDGRYETFLAAWNETTTKKPTILSDLALDGLRKNRDGRLYSDVERPHLSFGESCKFLYLTYFAFPLNLIYGREWALRVIEQGYYEAMWEKQYIVNMQRRTNSLAFLGSAVTLLVIAIAAVQIVVNPTFGAIASSQVTLVCLCYGAFGVGYLVTSVNLCIRINNELTTVQARIFNDLARTFSEKLAFDGLDDATRARLVTTRELCEGLRHDALHFPNPMKVLTVPVTKELRAKLFGLLLSMALSMIVRLVQSYLM</sequence>
<gene>
    <name evidence="2" type="ORF">TeGR_g4470</name>
</gene>
<accession>A0ABQ6M399</accession>
<dbReference type="Proteomes" id="UP001165060">
    <property type="component" value="Unassembled WGS sequence"/>
</dbReference>
<dbReference type="EMBL" id="BRYB01004886">
    <property type="protein sequence ID" value="GMI18827.1"/>
    <property type="molecule type" value="Genomic_DNA"/>
</dbReference>
<keyword evidence="1" id="KW-0812">Transmembrane</keyword>
<keyword evidence="1" id="KW-0472">Membrane</keyword>
<proteinExistence type="predicted"/>
<feature type="transmembrane region" description="Helical" evidence="1">
    <location>
        <begin position="141"/>
        <end position="162"/>
    </location>
</feature>
<protein>
    <recommendedName>
        <fullName evidence="4">ABC transmembrane type-1 domain-containing protein</fullName>
    </recommendedName>
</protein>
<keyword evidence="3" id="KW-1185">Reference proteome</keyword>
<evidence type="ECO:0000313" key="2">
    <source>
        <dbReference type="EMBL" id="GMI18827.1"/>
    </source>
</evidence>
<comment type="caution">
    <text evidence="2">The sequence shown here is derived from an EMBL/GenBank/DDBJ whole genome shotgun (WGS) entry which is preliminary data.</text>
</comment>
<reference evidence="2 3" key="1">
    <citation type="journal article" date="2023" name="Commun. Biol.">
        <title>Genome analysis of Parmales, the sister group of diatoms, reveals the evolutionary specialization of diatoms from phago-mixotrophs to photoautotrophs.</title>
        <authorList>
            <person name="Ban H."/>
            <person name="Sato S."/>
            <person name="Yoshikawa S."/>
            <person name="Yamada K."/>
            <person name="Nakamura Y."/>
            <person name="Ichinomiya M."/>
            <person name="Sato N."/>
            <person name="Blanc-Mathieu R."/>
            <person name="Endo H."/>
            <person name="Kuwata A."/>
            <person name="Ogata H."/>
        </authorList>
    </citation>
    <scope>NUCLEOTIDE SEQUENCE [LARGE SCALE GENOMIC DNA]</scope>
</reference>
<feature type="transmembrane region" description="Helical" evidence="1">
    <location>
        <begin position="168"/>
        <end position="190"/>
    </location>
</feature>
<name>A0ABQ6M399_9STRA</name>
<evidence type="ECO:0008006" key="4">
    <source>
        <dbReference type="Google" id="ProtNLM"/>
    </source>
</evidence>